<dbReference type="GO" id="GO:0000160">
    <property type="term" value="P:phosphorelay signal transduction system"/>
    <property type="evidence" value="ECO:0007669"/>
    <property type="project" value="InterPro"/>
</dbReference>
<evidence type="ECO:0000259" key="2">
    <source>
        <dbReference type="PROSITE" id="PS50110"/>
    </source>
</evidence>
<proteinExistence type="predicted"/>
<accession>A0A947DI98</accession>
<feature type="domain" description="Response regulatory" evidence="2">
    <location>
        <begin position="1"/>
        <end position="43"/>
    </location>
</feature>
<dbReference type="EMBL" id="JADOES010000056">
    <property type="protein sequence ID" value="MBT9317707.1"/>
    <property type="molecule type" value="Genomic_DNA"/>
</dbReference>
<gene>
    <name evidence="3" type="ORF">IXB50_19995</name>
</gene>
<evidence type="ECO:0000313" key="4">
    <source>
        <dbReference type="Proteomes" id="UP000717364"/>
    </source>
</evidence>
<organism evidence="3 4">
    <name type="scientific">Leptothoe spongobia TAU-MAC 1115</name>
    <dbReference type="NCBI Taxonomy" id="1967444"/>
    <lineage>
        <taxon>Bacteria</taxon>
        <taxon>Bacillati</taxon>
        <taxon>Cyanobacteriota</taxon>
        <taxon>Cyanophyceae</taxon>
        <taxon>Nodosilineales</taxon>
        <taxon>Cymatolegaceae</taxon>
        <taxon>Leptothoe</taxon>
        <taxon>Leptothoe spongobia</taxon>
    </lineage>
</organism>
<evidence type="ECO:0000256" key="1">
    <source>
        <dbReference type="PROSITE-ProRule" id="PRU00169"/>
    </source>
</evidence>
<dbReference type="InterPro" id="IPR001789">
    <property type="entry name" value="Sig_transdc_resp-reg_receiver"/>
</dbReference>
<dbReference type="SUPFAM" id="SSF52172">
    <property type="entry name" value="CheY-like"/>
    <property type="match status" value="1"/>
</dbReference>
<reference evidence="3" key="2">
    <citation type="journal article" date="2021" name="Mar. Drugs">
        <title>Genome Reduction and Secondary Metabolism of the Marine Sponge-Associated Cyanobacterium Leptothoe.</title>
        <authorList>
            <person name="Konstantinou D."/>
            <person name="Popin R.V."/>
            <person name="Fewer D.P."/>
            <person name="Sivonen K."/>
            <person name="Gkelis S."/>
        </authorList>
    </citation>
    <scope>NUCLEOTIDE SEQUENCE</scope>
    <source>
        <strain evidence="3">TAU-MAC 1115</strain>
    </source>
</reference>
<sequence>MILAITAGVLQDNYADLLAAGCDDVIWKPIKTETLFAKIAEYCVS</sequence>
<dbReference type="Gene3D" id="3.40.50.2300">
    <property type="match status" value="1"/>
</dbReference>
<evidence type="ECO:0000313" key="3">
    <source>
        <dbReference type="EMBL" id="MBT9317707.1"/>
    </source>
</evidence>
<keyword evidence="4" id="KW-1185">Reference proteome</keyword>
<protein>
    <recommendedName>
        <fullName evidence="2">Response regulatory domain-containing protein</fullName>
    </recommendedName>
</protein>
<dbReference type="PROSITE" id="PS50110">
    <property type="entry name" value="RESPONSE_REGULATORY"/>
    <property type="match status" value="1"/>
</dbReference>
<dbReference type="InterPro" id="IPR011006">
    <property type="entry name" value="CheY-like_superfamily"/>
</dbReference>
<dbReference type="RefSeq" id="WP_215610772.1">
    <property type="nucleotide sequence ID" value="NZ_JADOES010000056.1"/>
</dbReference>
<comment type="caution">
    <text evidence="1">Lacks conserved residue(s) required for the propagation of feature annotation.</text>
</comment>
<reference evidence="3" key="1">
    <citation type="submission" date="2020-11" db="EMBL/GenBank/DDBJ databases">
        <authorList>
            <person name="Konstantinou D."/>
            <person name="Gkelis S."/>
            <person name="Popin R."/>
            <person name="Fewer D."/>
            <person name="Sivonen K."/>
        </authorList>
    </citation>
    <scope>NUCLEOTIDE SEQUENCE</scope>
    <source>
        <strain evidence="3">TAU-MAC 1115</strain>
    </source>
</reference>
<dbReference type="AlphaFoldDB" id="A0A947DI98"/>
<comment type="caution">
    <text evidence="3">The sequence shown here is derived from an EMBL/GenBank/DDBJ whole genome shotgun (WGS) entry which is preliminary data.</text>
</comment>
<name>A0A947DI98_9CYAN</name>
<dbReference type="Proteomes" id="UP000717364">
    <property type="component" value="Unassembled WGS sequence"/>
</dbReference>